<dbReference type="EMBL" id="PKPP01001660">
    <property type="protein sequence ID" value="PWA80888.1"/>
    <property type="molecule type" value="Genomic_DNA"/>
</dbReference>
<dbReference type="Proteomes" id="UP000245207">
    <property type="component" value="Unassembled WGS sequence"/>
</dbReference>
<sequence>MFMEFKRLSRIEDSIFTYDLVMSYIEDELLLLCPIIESKGLIWTTIEEKDWMFQIEYMNSANAMTKSSNQSYNKENIQPVQPSYMPYSKQYWGLNENNLDDERIYAESEILFRKKLVRLMDISLEEWLEIKYGDPKFAPMDEVKRIVTSWLR</sequence>
<organism evidence="1 2">
    <name type="scientific">Artemisia annua</name>
    <name type="common">Sweet wormwood</name>
    <dbReference type="NCBI Taxonomy" id="35608"/>
    <lineage>
        <taxon>Eukaryota</taxon>
        <taxon>Viridiplantae</taxon>
        <taxon>Streptophyta</taxon>
        <taxon>Embryophyta</taxon>
        <taxon>Tracheophyta</taxon>
        <taxon>Spermatophyta</taxon>
        <taxon>Magnoliopsida</taxon>
        <taxon>eudicotyledons</taxon>
        <taxon>Gunneridae</taxon>
        <taxon>Pentapetalae</taxon>
        <taxon>asterids</taxon>
        <taxon>campanulids</taxon>
        <taxon>Asterales</taxon>
        <taxon>Asteraceae</taxon>
        <taxon>Asteroideae</taxon>
        <taxon>Anthemideae</taxon>
        <taxon>Artemisiinae</taxon>
        <taxon>Artemisia</taxon>
    </lineage>
</organism>
<reference evidence="1 2" key="1">
    <citation type="journal article" date="2018" name="Mol. Plant">
        <title>The genome of Artemisia annua provides insight into the evolution of Asteraceae family and artemisinin biosynthesis.</title>
        <authorList>
            <person name="Shen Q."/>
            <person name="Zhang L."/>
            <person name="Liao Z."/>
            <person name="Wang S."/>
            <person name="Yan T."/>
            <person name="Shi P."/>
            <person name="Liu M."/>
            <person name="Fu X."/>
            <person name="Pan Q."/>
            <person name="Wang Y."/>
            <person name="Lv Z."/>
            <person name="Lu X."/>
            <person name="Zhang F."/>
            <person name="Jiang W."/>
            <person name="Ma Y."/>
            <person name="Chen M."/>
            <person name="Hao X."/>
            <person name="Li L."/>
            <person name="Tang Y."/>
            <person name="Lv G."/>
            <person name="Zhou Y."/>
            <person name="Sun X."/>
            <person name="Brodelius P.E."/>
            <person name="Rose J.K.C."/>
            <person name="Tang K."/>
        </authorList>
    </citation>
    <scope>NUCLEOTIDE SEQUENCE [LARGE SCALE GENOMIC DNA]</scope>
    <source>
        <strain evidence="2">cv. Huhao1</strain>
        <tissue evidence="1">Leaf</tissue>
    </source>
</reference>
<evidence type="ECO:0000313" key="1">
    <source>
        <dbReference type="EMBL" id="PWA80888.1"/>
    </source>
</evidence>
<dbReference type="AlphaFoldDB" id="A0A2U1P560"/>
<protein>
    <submittedName>
        <fullName evidence="1">Uncharacterized protein</fullName>
    </submittedName>
</protein>
<accession>A0A2U1P560</accession>
<gene>
    <name evidence="1" type="ORF">CTI12_AA192270</name>
</gene>
<keyword evidence="2" id="KW-1185">Reference proteome</keyword>
<proteinExistence type="predicted"/>
<comment type="caution">
    <text evidence="1">The sequence shown here is derived from an EMBL/GenBank/DDBJ whole genome shotgun (WGS) entry which is preliminary data.</text>
</comment>
<name>A0A2U1P560_ARTAN</name>
<evidence type="ECO:0000313" key="2">
    <source>
        <dbReference type="Proteomes" id="UP000245207"/>
    </source>
</evidence>